<evidence type="ECO:0000313" key="16">
    <source>
        <dbReference type="Proteomes" id="UP000187013"/>
    </source>
</evidence>
<dbReference type="InterPro" id="IPR045357">
    <property type="entry name" value="Aminopeptidase_N-like_N"/>
</dbReference>
<dbReference type="Proteomes" id="UP000187013">
    <property type="component" value="Unassembled WGS sequence"/>
</dbReference>
<dbReference type="SUPFAM" id="SSF63737">
    <property type="entry name" value="Leukotriene A4 hydrolase N-terminal domain"/>
    <property type="match status" value="1"/>
</dbReference>
<dbReference type="Gene3D" id="2.60.40.1910">
    <property type="match status" value="1"/>
</dbReference>
<organism evidence="15 16">
    <name type="scientific">Zygosaccharomyces rouxii</name>
    <dbReference type="NCBI Taxonomy" id="4956"/>
    <lineage>
        <taxon>Eukaryota</taxon>
        <taxon>Fungi</taxon>
        <taxon>Dikarya</taxon>
        <taxon>Ascomycota</taxon>
        <taxon>Saccharomycotina</taxon>
        <taxon>Saccharomycetes</taxon>
        <taxon>Saccharomycetales</taxon>
        <taxon>Saccharomycetaceae</taxon>
        <taxon>Zygosaccharomyces</taxon>
    </lineage>
</organism>
<gene>
    <name evidence="15" type="ORF">ZYGR_0N04530</name>
</gene>
<keyword evidence="4 9" id="KW-0479">Metal-binding</keyword>
<dbReference type="FunFam" id="1.10.390.10:FF:000001">
    <property type="entry name" value="Aminopeptidase"/>
    <property type="match status" value="1"/>
</dbReference>
<dbReference type="GO" id="GO:0070006">
    <property type="term" value="F:metalloaminopeptidase activity"/>
    <property type="evidence" value="ECO:0007669"/>
    <property type="project" value="TreeGrafter"/>
</dbReference>
<evidence type="ECO:0000259" key="13">
    <source>
        <dbReference type="Pfam" id="PF11838"/>
    </source>
</evidence>
<comment type="similarity">
    <text evidence="1 11">Belongs to the peptidase M1 family.</text>
</comment>
<feature type="domain" description="Aminopeptidase N-like N-terminal" evidence="14">
    <location>
        <begin position="15"/>
        <end position="199"/>
    </location>
</feature>
<comment type="cofactor">
    <cofactor evidence="9 11">
        <name>Zn(2+)</name>
        <dbReference type="ChEBI" id="CHEBI:29105"/>
    </cofactor>
    <text evidence="9 11">Binds 1 zinc ion per subunit.</text>
</comment>
<dbReference type="Pfam" id="PF11838">
    <property type="entry name" value="ERAP1_C"/>
    <property type="match status" value="1"/>
</dbReference>
<protein>
    <recommendedName>
        <fullName evidence="11">Aminopeptidase</fullName>
        <ecNumber evidence="11">3.4.11.-</ecNumber>
    </recommendedName>
</protein>
<dbReference type="PANTHER" id="PTHR11533:SF171">
    <property type="entry name" value="AMINOPEPTIDASE"/>
    <property type="match status" value="1"/>
</dbReference>
<dbReference type="CDD" id="cd09601">
    <property type="entry name" value="M1_APN-Q_like"/>
    <property type="match status" value="1"/>
</dbReference>
<evidence type="ECO:0000256" key="5">
    <source>
        <dbReference type="ARBA" id="ARBA00022801"/>
    </source>
</evidence>
<dbReference type="Gene3D" id="1.10.390.10">
    <property type="entry name" value="Neutral Protease Domain 2"/>
    <property type="match status" value="1"/>
</dbReference>
<evidence type="ECO:0000256" key="3">
    <source>
        <dbReference type="ARBA" id="ARBA00022670"/>
    </source>
</evidence>
<dbReference type="InterPro" id="IPR042097">
    <property type="entry name" value="Aminopeptidase_N-like_N_sf"/>
</dbReference>
<evidence type="ECO:0000259" key="12">
    <source>
        <dbReference type="Pfam" id="PF01433"/>
    </source>
</evidence>
<feature type="domain" description="ERAP1-like C-terminal" evidence="13">
    <location>
        <begin position="536"/>
        <end position="850"/>
    </location>
</feature>
<dbReference type="Gene3D" id="1.25.50.20">
    <property type="match status" value="1"/>
</dbReference>
<feature type="binding site" evidence="9">
    <location>
        <position position="327"/>
    </location>
    <ligand>
        <name>Zn(2+)</name>
        <dbReference type="ChEBI" id="CHEBI:29105"/>
        <note>catalytic</note>
    </ligand>
</feature>
<evidence type="ECO:0000313" key="15">
    <source>
        <dbReference type="EMBL" id="GAV49048.1"/>
    </source>
</evidence>
<evidence type="ECO:0000256" key="2">
    <source>
        <dbReference type="ARBA" id="ARBA00022438"/>
    </source>
</evidence>
<feature type="domain" description="Peptidase M1 membrane alanine aminopeptidase" evidence="12">
    <location>
        <begin position="254"/>
        <end position="472"/>
    </location>
</feature>
<dbReference type="InterPro" id="IPR050344">
    <property type="entry name" value="Peptidase_M1_aminopeptidases"/>
</dbReference>
<keyword evidence="7 11" id="KW-0482">Metalloprotease</keyword>
<keyword evidence="5 11" id="KW-0378">Hydrolase</keyword>
<evidence type="ECO:0000256" key="4">
    <source>
        <dbReference type="ARBA" id="ARBA00022723"/>
    </source>
</evidence>
<reference evidence="15 16" key="1">
    <citation type="submission" date="2016-08" db="EMBL/GenBank/DDBJ databases">
        <title>Draft genome sequence of allopolyploid Zygosaccharomyces rouxii.</title>
        <authorList>
            <person name="Watanabe J."/>
            <person name="Uehara K."/>
            <person name="Mogi Y."/>
            <person name="Tsukioka Y."/>
        </authorList>
    </citation>
    <scope>NUCLEOTIDE SEQUENCE [LARGE SCALE GENOMIC DNA]</scope>
    <source>
        <strain evidence="15 16">NBRC 110957</strain>
    </source>
</reference>
<proteinExistence type="inferred from homology"/>
<dbReference type="Gene3D" id="2.60.40.1730">
    <property type="entry name" value="tricorn interacting facor f3 domain"/>
    <property type="match status" value="1"/>
</dbReference>
<feature type="binding site" evidence="9">
    <location>
        <position position="350"/>
    </location>
    <ligand>
        <name>Zn(2+)</name>
        <dbReference type="ChEBI" id="CHEBI:29105"/>
        <note>catalytic</note>
    </ligand>
</feature>
<dbReference type="GO" id="GO:0008270">
    <property type="term" value="F:zinc ion binding"/>
    <property type="evidence" value="ECO:0007669"/>
    <property type="project" value="UniProtKB-UniRule"/>
</dbReference>
<dbReference type="PRINTS" id="PR00756">
    <property type="entry name" value="ALADIPTASE"/>
</dbReference>
<feature type="site" description="Transition state stabilizer" evidence="10">
    <location>
        <position position="413"/>
    </location>
</feature>
<dbReference type="EC" id="3.4.11.-" evidence="11"/>
<feature type="active site" description="Proton acceptor" evidence="8">
    <location>
        <position position="328"/>
    </location>
</feature>
<dbReference type="InterPro" id="IPR034016">
    <property type="entry name" value="M1_APN-typ"/>
</dbReference>
<dbReference type="GO" id="GO:0016020">
    <property type="term" value="C:membrane"/>
    <property type="evidence" value="ECO:0007669"/>
    <property type="project" value="TreeGrafter"/>
</dbReference>
<dbReference type="eggNOG" id="KOG1046">
    <property type="taxonomic scope" value="Eukaryota"/>
</dbReference>
<accession>A0A1Q3A031</accession>
<dbReference type="PANTHER" id="PTHR11533">
    <property type="entry name" value="PROTEASE M1 ZINC METALLOPROTEASE"/>
    <property type="match status" value="1"/>
</dbReference>
<dbReference type="GO" id="GO:0006508">
    <property type="term" value="P:proteolysis"/>
    <property type="evidence" value="ECO:0007669"/>
    <property type="project" value="UniProtKB-KW"/>
</dbReference>
<evidence type="ECO:0000256" key="7">
    <source>
        <dbReference type="ARBA" id="ARBA00023049"/>
    </source>
</evidence>
<dbReference type="GO" id="GO:0043171">
    <property type="term" value="P:peptide catabolic process"/>
    <property type="evidence" value="ECO:0007669"/>
    <property type="project" value="TreeGrafter"/>
</dbReference>
<name>A0A1Q3A031_ZYGRO</name>
<dbReference type="InterPro" id="IPR027268">
    <property type="entry name" value="Peptidase_M4/M1_CTD_sf"/>
</dbReference>
<evidence type="ECO:0000259" key="14">
    <source>
        <dbReference type="Pfam" id="PF17900"/>
    </source>
</evidence>
<evidence type="ECO:0000256" key="8">
    <source>
        <dbReference type="PIRSR" id="PIRSR634016-1"/>
    </source>
</evidence>
<dbReference type="SUPFAM" id="SSF55486">
    <property type="entry name" value="Metalloproteases ('zincins'), catalytic domain"/>
    <property type="match status" value="1"/>
</dbReference>
<evidence type="ECO:0000256" key="11">
    <source>
        <dbReference type="RuleBase" id="RU364040"/>
    </source>
</evidence>
<sequence length="868" mass="98499">MSDQEQDFTLPKSFNPNHYEISLKKLDAEKKIFQGHVRVHFQCVTPDQKIYLNARDLVIENVQVQLNNGQSLKVVSQDYDHRLEAIVIDVGENISDSFTVAIDYQGKIQTNMSGFYRSNYKDLKTNEDKFMLSTQFEATDARGTFPCVDEPARKATFKVSVTADSHLTVLSNMPEQSSQVEGNETEHIFHTTPRMSTYLVAWAVGEYEFIEGKTEKTIYPTLQDYSVVDGTSSTQAALPIRVYTAVGKKNQGKFALSVATKVVDLFSQLFKIPYPLPKLDLLCVESYSHNAMENFSLITFRPTALLVDDSDDVSPAALQKVAYVVSHEIAHQWFGNLVTMQWWDELWLNEGFATWVGYYAVSVFFPHWDVESMVMLESHEAALQLDSLKESHPVKVGLRDPKDVDQAFDTISYLKGCSVLEMVSGYLGQDDFLAGVALYLEINKWGNATMEDLFDCIGKVAKVEILSKVKPWLLELGYPILDVKKSGDQLSLTQSKANTDSLWWVPLLPTRDGEFIKQSDLTTRTTQLEAGSKYTLFNTDGYAFYRVNYESLELIDSLCDNISRLSSRSKMGLLSDFCSLRPLSDYLHLVDKTMKVHDPKDVYVWKSIHSSLLKTRTIVYNAVAPELMASFDRYVLQLVEPWINDALTNLENPTTQDSNDPYAFARTLFYHSILTIAGKLSHPKVVALARKLYQRNEINAHNRSIVLGTVLSQPDTTRAIFDQVVEVLEGAVLEEMETILRCLGSVTNPELFEPCFQLLFKVEPMNVQFLPEAFLTNPHIHSSILSFVQQNSSALIDRLVVNQTVIGRFLSFTFAYFQGEETVHKIKSIFEGRDISAYDRVLRQTLEKIEANTRFCNENIGALEKFLK</sequence>
<keyword evidence="6 9" id="KW-0862">Zinc</keyword>
<evidence type="ECO:0000256" key="1">
    <source>
        <dbReference type="ARBA" id="ARBA00010136"/>
    </source>
</evidence>
<evidence type="ECO:0000256" key="10">
    <source>
        <dbReference type="PIRSR" id="PIRSR634016-4"/>
    </source>
</evidence>
<dbReference type="GO" id="GO:0005737">
    <property type="term" value="C:cytoplasm"/>
    <property type="evidence" value="ECO:0007669"/>
    <property type="project" value="TreeGrafter"/>
</dbReference>
<evidence type="ECO:0000256" key="6">
    <source>
        <dbReference type="ARBA" id="ARBA00022833"/>
    </source>
</evidence>
<dbReference type="GO" id="GO:0042277">
    <property type="term" value="F:peptide binding"/>
    <property type="evidence" value="ECO:0007669"/>
    <property type="project" value="TreeGrafter"/>
</dbReference>
<dbReference type="Pfam" id="PF01433">
    <property type="entry name" value="Peptidase_M1"/>
    <property type="match status" value="1"/>
</dbReference>
<dbReference type="EMBL" id="BDGX01000014">
    <property type="protein sequence ID" value="GAV49048.1"/>
    <property type="molecule type" value="Genomic_DNA"/>
</dbReference>
<dbReference type="InterPro" id="IPR024571">
    <property type="entry name" value="ERAP1-like_C_dom"/>
</dbReference>
<dbReference type="Pfam" id="PF17900">
    <property type="entry name" value="Peptidase_M1_N"/>
    <property type="match status" value="1"/>
</dbReference>
<dbReference type="OrthoDB" id="10031169at2759"/>
<comment type="caution">
    <text evidence="15">The sequence shown here is derived from an EMBL/GenBank/DDBJ whole genome shotgun (WGS) entry which is preliminary data.</text>
</comment>
<dbReference type="AlphaFoldDB" id="A0A1Q3A031"/>
<dbReference type="InterPro" id="IPR001930">
    <property type="entry name" value="Peptidase_M1"/>
</dbReference>
<feature type="binding site" evidence="9">
    <location>
        <position position="331"/>
    </location>
    <ligand>
        <name>Zn(2+)</name>
        <dbReference type="ChEBI" id="CHEBI:29105"/>
        <note>catalytic</note>
    </ligand>
</feature>
<keyword evidence="3 11" id="KW-0645">Protease</keyword>
<evidence type="ECO:0000256" key="9">
    <source>
        <dbReference type="PIRSR" id="PIRSR634016-3"/>
    </source>
</evidence>
<dbReference type="InterPro" id="IPR014782">
    <property type="entry name" value="Peptidase_M1_dom"/>
</dbReference>
<keyword evidence="2 11" id="KW-0031">Aminopeptidase</keyword>